<keyword evidence="1" id="KW-0472">Membrane</keyword>
<accession>A0A8X6SLY6</accession>
<reference evidence="3" key="1">
    <citation type="submission" date="2020-08" db="EMBL/GenBank/DDBJ databases">
        <title>Multicomponent nature underlies the extraordinary mechanical properties of spider dragline silk.</title>
        <authorList>
            <person name="Kono N."/>
            <person name="Nakamura H."/>
            <person name="Mori M."/>
            <person name="Yoshida Y."/>
            <person name="Ohtoshi R."/>
            <person name="Malay A.D."/>
            <person name="Moran D.A.P."/>
            <person name="Tomita M."/>
            <person name="Numata K."/>
            <person name="Arakawa K."/>
        </authorList>
    </citation>
    <scope>NUCLEOTIDE SEQUENCE</scope>
</reference>
<evidence type="ECO:0000256" key="1">
    <source>
        <dbReference type="SAM" id="Phobius"/>
    </source>
</evidence>
<protein>
    <submittedName>
        <fullName evidence="3">Uncharacterized protein</fullName>
    </submittedName>
</protein>
<keyword evidence="4" id="KW-1185">Reference proteome</keyword>
<dbReference type="AlphaFoldDB" id="A0A8X6SLY6"/>
<keyword evidence="2" id="KW-0732">Signal</keyword>
<evidence type="ECO:0000313" key="4">
    <source>
        <dbReference type="Proteomes" id="UP000887159"/>
    </source>
</evidence>
<name>A0A8X6SLY6_TRICX</name>
<dbReference type="EMBL" id="BMAU01021301">
    <property type="protein sequence ID" value="GFY10761.1"/>
    <property type="molecule type" value="Genomic_DNA"/>
</dbReference>
<organism evidence="3 4">
    <name type="scientific">Trichonephila clavipes</name>
    <name type="common">Golden silk orbweaver</name>
    <name type="synonym">Nephila clavipes</name>
    <dbReference type="NCBI Taxonomy" id="2585209"/>
    <lineage>
        <taxon>Eukaryota</taxon>
        <taxon>Metazoa</taxon>
        <taxon>Ecdysozoa</taxon>
        <taxon>Arthropoda</taxon>
        <taxon>Chelicerata</taxon>
        <taxon>Arachnida</taxon>
        <taxon>Araneae</taxon>
        <taxon>Araneomorphae</taxon>
        <taxon>Entelegynae</taxon>
        <taxon>Araneoidea</taxon>
        <taxon>Nephilidae</taxon>
        <taxon>Trichonephila</taxon>
    </lineage>
</organism>
<dbReference type="Proteomes" id="UP000887159">
    <property type="component" value="Unassembled WGS sequence"/>
</dbReference>
<comment type="caution">
    <text evidence="3">The sequence shown here is derived from an EMBL/GenBank/DDBJ whole genome shotgun (WGS) entry which is preliminary data.</text>
</comment>
<evidence type="ECO:0000313" key="3">
    <source>
        <dbReference type="EMBL" id="GFY10761.1"/>
    </source>
</evidence>
<feature type="chain" id="PRO_5036447727" evidence="2">
    <location>
        <begin position="30"/>
        <end position="143"/>
    </location>
</feature>
<feature type="signal peptide" evidence="2">
    <location>
        <begin position="1"/>
        <end position="29"/>
    </location>
</feature>
<evidence type="ECO:0000256" key="2">
    <source>
        <dbReference type="SAM" id="SignalP"/>
    </source>
</evidence>
<keyword evidence="1" id="KW-1133">Transmembrane helix</keyword>
<feature type="transmembrane region" description="Helical" evidence="1">
    <location>
        <begin position="107"/>
        <end position="133"/>
    </location>
</feature>
<keyword evidence="1" id="KW-0812">Transmembrane</keyword>
<sequence>MRSIFLFFVTSSVALLFLVGFKTLEYAFSSKICECSCMDGQANLSDITVRNVYRGIMTNSCSCEDFLIPPLQLPLPQKSLKEVCKICQCGLYSKPECDQDGVTGETVLLTVIITTWFVTGTLFSIGFVALYGFQDKHEPLPIH</sequence>
<gene>
    <name evidence="3" type="ORF">TNCV_1122841</name>
</gene>
<proteinExistence type="predicted"/>